<keyword evidence="2" id="KW-0539">Nucleus</keyword>
<dbReference type="GO" id="GO:0005737">
    <property type="term" value="C:cytoplasm"/>
    <property type="evidence" value="ECO:0007669"/>
    <property type="project" value="UniProtKB-SubCell"/>
</dbReference>
<feature type="region of interest" description="Disordered" evidence="3">
    <location>
        <begin position="711"/>
        <end position="743"/>
    </location>
</feature>
<dbReference type="GO" id="GO:0017148">
    <property type="term" value="P:negative regulation of translation"/>
    <property type="evidence" value="ECO:0007669"/>
    <property type="project" value="TreeGrafter"/>
</dbReference>
<keyword evidence="5" id="KW-1185">Reference proteome</keyword>
<dbReference type="InterPro" id="IPR011990">
    <property type="entry name" value="TPR-like_helical_dom_sf"/>
</dbReference>
<dbReference type="FunFam" id="1.25.40.10:FF:002652">
    <property type="entry name" value="CCR4-NOT transcription complex subunit 10"/>
    <property type="match status" value="1"/>
</dbReference>
<dbReference type="GO" id="GO:0006402">
    <property type="term" value="P:mRNA catabolic process"/>
    <property type="evidence" value="ECO:0007669"/>
    <property type="project" value="TreeGrafter"/>
</dbReference>
<dbReference type="SMART" id="SM00028">
    <property type="entry name" value="TPR"/>
    <property type="match status" value="5"/>
</dbReference>
<evidence type="ECO:0000256" key="2">
    <source>
        <dbReference type="RuleBase" id="RU367083"/>
    </source>
</evidence>
<dbReference type="GO" id="GO:0005634">
    <property type="term" value="C:nucleus"/>
    <property type="evidence" value="ECO:0007669"/>
    <property type="project" value="UniProtKB-SubCell"/>
</dbReference>
<dbReference type="PANTHER" id="PTHR12979:SF5">
    <property type="entry name" value="CCR4-NOT TRANSCRIPTION COMPLEX SUBUNIT 10"/>
    <property type="match status" value="1"/>
</dbReference>
<dbReference type="SUPFAM" id="SSF48452">
    <property type="entry name" value="TPR-like"/>
    <property type="match status" value="3"/>
</dbReference>
<comment type="similarity">
    <text evidence="1 2">Belongs to the CNOT10 family.</text>
</comment>
<comment type="subcellular location">
    <subcellularLocation>
        <location evidence="2">Cytoplasm</location>
    </subcellularLocation>
    <subcellularLocation>
        <location evidence="2">Nucleus</location>
    </subcellularLocation>
</comment>
<keyword evidence="2" id="KW-0943">RNA-mediated gene silencing</keyword>
<dbReference type="Ensembl" id="ENSFHET00000015855.1">
    <property type="protein sequence ID" value="ENSFHEP00000000248.1"/>
    <property type="gene ID" value="ENSFHEG00000000942.1"/>
</dbReference>
<dbReference type="STRING" id="8078.ENSFHEP00000000248"/>
<name>A0A3Q2SNA5_FUNHE</name>
<reference evidence="4" key="1">
    <citation type="submission" date="2025-08" db="UniProtKB">
        <authorList>
            <consortium name="Ensembl"/>
        </authorList>
    </citation>
    <scope>IDENTIFICATION</scope>
</reference>
<dbReference type="PANTHER" id="PTHR12979">
    <property type="entry name" value="CCR4-NOT TRANSCRIPTION COMPLEX SUBUNIT 10"/>
    <property type="match status" value="1"/>
</dbReference>
<dbReference type="GO" id="GO:0031047">
    <property type="term" value="P:regulatory ncRNA-mediated gene silencing"/>
    <property type="evidence" value="ECO:0007669"/>
    <property type="project" value="UniProtKB-UniRule"/>
</dbReference>
<evidence type="ECO:0000313" key="4">
    <source>
        <dbReference type="Ensembl" id="ENSFHEP00000000248.1"/>
    </source>
</evidence>
<dbReference type="Gene3D" id="1.25.40.10">
    <property type="entry name" value="Tetratricopeptide repeat domain"/>
    <property type="match status" value="3"/>
</dbReference>
<evidence type="ECO:0000256" key="3">
    <source>
        <dbReference type="SAM" id="MobiDB-lite"/>
    </source>
</evidence>
<evidence type="ECO:0000256" key="1">
    <source>
        <dbReference type="ARBA" id="ARBA00010080"/>
    </source>
</evidence>
<dbReference type="GO" id="GO:0030014">
    <property type="term" value="C:CCR4-NOT complex"/>
    <property type="evidence" value="ECO:0007669"/>
    <property type="project" value="UniProtKB-UniRule"/>
</dbReference>
<protein>
    <recommendedName>
        <fullName evidence="2">CCR4-NOT transcription complex subunit 10</fullName>
    </recommendedName>
</protein>
<organism evidence="4 5">
    <name type="scientific">Fundulus heteroclitus</name>
    <name type="common">Killifish</name>
    <name type="synonym">Mummichog</name>
    <dbReference type="NCBI Taxonomy" id="8078"/>
    <lineage>
        <taxon>Eukaryota</taxon>
        <taxon>Metazoa</taxon>
        <taxon>Chordata</taxon>
        <taxon>Craniata</taxon>
        <taxon>Vertebrata</taxon>
        <taxon>Euteleostomi</taxon>
        <taxon>Actinopterygii</taxon>
        <taxon>Neopterygii</taxon>
        <taxon>Teleostei</taxon>
        <taxon>Neoteleostei</taxon>
        <taxon>Acanthomorphata</taxon>
        <taxon>Ovalentaria</taxon>
        <taxon>Atherinomorphae</taxon>
        <taxon>Cyprinodontiformes</taxon>
        <taxon>Fundulidae</taxon>
        <taxon>Fundulus</taxon>
    </lineage>
</organism>
<keyword evidence="2" id="KW-0963">Cytoplasm</keyword>
<dbReference type="AlphaFoldDB" id="A0A3Q2SNA5"/>
<dbReference type="InterPro" id="IPR039740">
    <property type="entry name" value="CNOT10"/>
</dbReference>
<feature type="compositionally biased region" description="Polar residues" evidence="3">
    <location>
        <begin position="723"/>
        <end position="743"/>
    </location>
</feature>
<dbReference type="GeneTree" id="ENSGT00390000001827"/>
<sequence>MYAPYFCNAAFCTFYFIIFFFNSPEIYEAKLNAPSSSGMTDQEKEMAASAYEAFLAGKYEESLKHLEALQELNKDDYKIAMNRAVAEFYISGQTTTATLKQTLMAMKNRLHTTAEDVDGLDDVENSFLYYNQAIIHYHMRQYSEAISIGEKLYQFLEPFEEKFAQGVCFLLVDLYLVTFQPEKALHLLAVLDKISVQGNNKNGKGESNNSNKEGSNQKAEFAAMLEAAKSKIHQYKVRAYIQIKSSKACKREIKSVMNTAGNSAPSLFLKSNFEYLRGNYRKAVKLLNSANIAEHPGPIKTGECIQCMFWNNLGCIHFAMGKHNLGIFYFKKALQENDHMCAQLGDGKKLTGIPMCALLSNKRYELLYNCGVQLLHAARPLAAFECLMEAVQVYHSNPRLWLRLAECCISANKGGSEQERKSLPCKKGIVQSVIGQGYHRKIVLASQSSQNTNYRSVRLPKAYLWIKLPRINCVLFLRENQLQENGAIIRDRYGSYFTRNNGGKHGKSQEVDKFFSASPSSPLRKQEVENLRCSILACSAYVALALGDNLMALHHAEKLLNQTKVSGSLKFLGHLYAAEALISLDRISDAITHLNPENISEVSMGVLTSEQDQGLWDEPIEPSAKKMPLCYPSSVATARAMMLFNLGSAYCLRSEYDKARKCLHQAASMMNPKEIPSEAILLGVYLELQNGNTQLALQIIKRNQLLPSAVHRSSPDFRKKPSQPFQSVQPIQMPSSFTQVQRK</sequence>
<dbReference type="Proteomes" id="UP000265000">
    <property type="component" value="Unplaced"/>
</dbReference>
<keyword evidence="2" id="KW-0805">Transcription regulation</keyword>
<reference evidence="4" key="2">
    <citation type="submission" date="2025-09" db="UniProtKB">
        <authorList>
            <consortium name="Ensembl"/>
        </authorList>
    </citation>
    <scope>IDENTIFICATION</scope>
</reference>
<evidence type="ECO:0000313" key="5">
    <source>
        <dbReference type="Proteomes" id="UP000265000"/>
    </source>
</evidence>
<accession>A0A3Q2SNA5</accession>
<dbReference type="InterPro" id="IPR019734">
    <property type="entry name" value="TPR_rpt"/>
</dbReference>
<comment type="function">
    <text evidence="2">Component of the CCR4-NOT complex which is one of the major cellular mRNA deadenylases and is linked to various cellular processes including bulk mRNA degradation, miRNA-mediated repression, translational repression during translational initiation and general transcription regulation.</text>
</comment>
<keyword evidence="2" id="KW-0804">Transcription</keyword>
<keyword evidence="2" id="KW-0810">Translation regulation</keyword>
<proteinExistence type="inferred from homology"/>